<dbReference type="Proteomes" id="UP000694541">
    <property type="component" value="Unplaced"/>
</dbReference>
<proteinExistence type="predicted"/>
<evidence type="ECO:0000313" key="1">
    <source>
        <dbReference type="Ensembl" id="ENSANIP00000020726.1"/>
    </source>
</evidence>
<reference evidence="1" key="1">
    <citation type="submission" date="2025-08" db="UniProtKB">
        <authorList>
            <consortium name="Ensembl"/>
        </authorList>
    </citation>
    <scope>IDENTIFICATION</scope>
</reference>
<sequence length="67" mass="7807">MYSKHKGSRPHWGNGGVKDWRCASHSGFILKRSENLPLHLSFSWLQSQEPLSSSFKPIHCQLFRARR</sequence>
<keyword evidence="2" id="KW-1185">Reference proteome</keyword>
<name>A0A8B9RYT3_9AVES</name>
<dbReference type="AlphaFoldDB" id="A0A8B9RYT3"/>
<protein>
    <submittedName>
        <fullName evidence="1">Uncharacterized protein</fullName>
    </submittedName>
</protein>
<dbReference type="Ensembl" id="ENSANIT00000021414.1">
    <property type="protein sequence ID" value="ENSANIP00000020726.1"/>
    <property type="gene ID" value="ENSANIG00000014090.1"/>
</dbReference>
<reference evidence="1" key="2">
    <citation type="submission" date="2025-09" db="UniProtKB">
        <authorList>
            <consortium name="Ensembl"/>
        </authorList>
    </citation>
    <scope>IDENTIFICATION</scope>
</reference>
<evidence type="ECO:0000313" key="2">
    <source>
        <dbReference type="Proteomes" id="UP000694541"/>
    </source>
</evidence>
<accession>A0A8B9RYT3</accession>
<organism evidence="1 2">
    <name type="scientific">Accipiter nisus</name>
    <name type="common">Eurasian sparrowhawk</name>
    <dbReference type="NCBI Taxonomy" id="211598"/>
    <lineage>
        <taxon>Eukaryota</taxon>
        <taxon>Metazoa</taxon>
        <taxon>Chordata</taxon>
        <taxon>Craniata</taxon>
        <taxon>Vertebrata</taxon>
        <taxon>Euteleostomi</taxon>
        <taxon>Archelosauria</taxon>
        <taxon>Archosauria</taxon>
        <taxon>Dinosauria</taxon>
        <taxon>Saurischia</taxon>
        <taxon>Theropoda</taxon>
        <taxon>Coelurosauria</taxon>
        <taxon>Aves</taxon>
        <taxon>Neognathae</taxon>
        <taxon>Neoaves</taxon>
        <taxon>Telluraves</taxon>
        <taxon>Accipitrimorphae</taxon>
        <taxon>Accipitriformes</taxon>
        <taxon>Accipitridae</taxon>
        <taxon>Accipitrinae</taxon>
        <taxon>Accipiter</taxon>
    </lineage>
</organism>